<name>A0A0R1E1A9_DROYA</name>
<organism evidence="1 2">
    <name type="scientific">Drosophila yakuba</name>
    <name type="common">Fruit fly</name>
    <dbReference type="NCBI Taxonomy" id="7245"/>
    <lineage>
        <taxon>Eukaryota</taxon>
        <taxon>Metazoa</taxon>
        <taxon>Ecdysozoa</taxon>
        <taxon>Arthropoda</taxon>
        <taxon>Hexapoda</taxon>
        <taxon>Insecta</taxon>
        <taxon>Pterygota</taxon>
        <taxon>Neoptera</taxon>
        <taxon>Endopterygota</taxon>
        <taxon>Diptera</taxon>
        <taxon>Brachycera</taxon>
        <taxon>Muscomorpha</taxon>
        <taxon>Ephydroidea</taxon>
        <taxon>Drosophilidae</taxon>
        <taxon>Drosophila</taxon>
        <taxon>Sophophora</taxon>
    </lineage>
</organism>
<reference evidence="1 2" key="2">
    <citation type="journal article" date="2007" name="PLoS Biol.">
        <title>Principles of genome evolution in the Drosophila melanogaster species group.</title>
        <authorList>
            <person name="Ranz J.M."/>
            <person name="Maurin D."/>
            <person name="Chan Y.S."/>
            <person name="von Grotthuss M."/>
            <person name="Hillier L.W."/>
            <person name="Roote J."/>
            <person name="Ashburner M."/>
            <person name="Bergman C.M."/>
        </authorList>
    </citation>
    <scope>NUCLEOTIDE SEQUENCE [LARGE SCALE GENOMIC DNA]</scope>
    <source>
        <strain evidence="2">Tai18E2 / Tucson 14021-0261.01</strain>
    </source>
</reference>
<dbReference type="Proteomes" id="UP000002282">
    <property type="component" value="Chromosome 3R"/>
</dbReference>
<protein>
    <submittedName>
        <fullName evidence="1">Uncharacterized protein</fullName>
    </submittedName>
</protein>
<sequence length="67" mass="7933">MRRRVQFALRWWLTTKPGPPTSLLAKRESSGKLPRRQTGTNFCHASIIALEIFWRRQQKLRHASSSW</sequence>
<gene>
    <name evidence="1" type="primary">Dyak\GE27694</name>
    <name evidence="1" type="synonym">GE27694</name>
    <name evidence="1" type="ORF">Dyak_GE27694</name>
</gene>
<keyword evidence="2" id="KW-1185">Reference proteome</keyword>
<evidence type="ECO:0000313" key="2">
    <source>
        <dbReference type="Proteomes" id="UP000002282"/>
    </source>
</evidence>
<proteinExistence type="predicted"/>
<dbReference type="AlphaFoldDB" id="A0A0R1E1A9"/>
<accession>A0A0R1E1A9</accession>
<dbReference type="EMBL" id="CM000160">
    <property type="protein sequence ID" value="KRK03068.1"/>
    <property type="molecule type" value="Genomic_DNA"/>
</dbReference>
<evidence type="ECO:0000313" key="1">
    <source>
        <dbReference type="EMBL" id="KRK03068.1"/>
    </source>
</evidence>
<reference evidence="1 2" key="1">
    <citation type="journal article" date="2007" name="Nature">
        <title>Evolution of genes and genomes on the Drosophila phylogeny.</title>
        <authorList>
            <consortium name="Drosophila 12 Genomes Consortium"/>
            <person name="Clark A.G."/>
            <person name="Eisen M.B."/>
            <person name="Smith D.R."/>
            <person name="Bergman C.M."/>
            <person name="Oliver B."/>
            <person name="Markow T.A."/>
            <person name="Kaufman T.C."/>
            <person name="Kellis M."/>
            <person name="Gelbart W."/>
            <person name="Iyer V.N."/>
            <person name="Pollard D.A."/>
            <person name="Sackton T.B."/>
            <person name="Larracuente A.M."/>
            <person name="Singh N.D."/>
            <person name="Abad J.P."/>
            <person name="Abt D.N."/>
            <person name="Adryan B."/>
            <person name="Aguade M."/>
            <person name="Akashi H."/>
            <person name="Anderson W.W."/>
            <person name="Aquadro C.F."/>
            <person name="Ardell D.H."/>
            <person name="Arguello R."/>
            <person name="Artieri C.G."/>
            <person name="Barbash D.A."/>
            <person name="Barker D."/>
            <person name="Barsanti P."/>
            <person name="Batterham P."/>
            <person name="Batzoglou S."/>
            <person name="Begun D."/>
            <person name="Bhutkar A."/>
            <person name="Blanco E."/>
            <person name="Bosak S.A."/>
            <person name="Bradley R.K."/>
            <person name="Brand A.D."/>
            <person name="Brent M.R."/>
            <person name="Brooks A.N."/>
            <person name="Brown R.H."/>
            <person name="Butlin R.K."/>
            <person name="Caggese C."/>
            <person name="Calvi B.R."/>
            <person name="Bernardo de Carvalho A."/>
            <person name="Caspi A."/>
            <person name="Castrezana S."/>
            <person name="Celniker S.E."/>
            <person name="Chang J.L."/>
            <person name="Chapple C."/>
            <person name="Chatterji S."/>
            <person name="Chinwalla A."/>
            <person name="Civetta A."/>
            <person name="Clifton S.W."/>
            <person name="Comeron J.M."/>
            <person name="Costello J.C."/>
            <person name="Coyne J.A."/>
            <person name="Daub J."/>
            <person name="David R.G."/>
            <person name="Delcher A.L."/>
            <person name="Delehaunty K."/>
            <person name="Do C.B."/>
            <person name="Ebling H."/>
            <person name="Edwards K."/>
            <person name="Eickbush T."/>
            <person name="Evans J.D."/>
            <person name="Filipski A."/>
            <person name="Findeiss S."/>
            <person name="Freyhult E."/>
            <person name="Fulton L."/>
            <person name="Fulton R."/>
            <person name="Garcia A.C."/>
            <person name="Gardiner A."/>
            <person name="Garfield D.A."/>
            <person name="Garvin B.E."/>
            <person name="Gibson G."/>
            <person name="Gilbert D."/>
            <person name="Gnerre S."/>
            <person name="Godfrey J."/>
            <person name="Good R."/>
            <person name="Gotea V."/>
            <person name="Gravely B."/>
            <person name="Greenberg A.J."/>
            <person name="Griffiths-Jones S."/>
            <person name="Gross S."/>
            <person name="Guigo R."/>
            <person name="Gustafson E.A."/>
            <person name="Haerty W."/>
            <person name="Hahn M.W."/>
            <person name="Halligan D.L."/>
            <person name="Halpern A.L."/>
            <person name="Halter G.M."/>
            <person name="Han M.V."/>
            <person name="Heger A."/>
            <person name="Hillier L."/>
            <person name="Hinrichs A.S."/>
            <person name="Holmes I."/>
            <person name="Hoskins R.A."/>
            <person name="Hubisz M.J."/>
            <person name="Hultmark D."/>
            <person name="Huntley M.A."/>
            <person name="Jaffe D.B."/>
            <person name="Jagadeeshan S."/>
            <person name="Jeck W.R."/>
            <person name="Johnson J."/>
            <person name="Jones C.D."/>
            <person name="Jordan W.C."/>
            <person name="Karpen G.H."/>
            <person name="Kataoka E."/>
            <person name="Keightley P.D."/>
            <person name="Kheradpour P."/>
            <person name="Kirkness E.F."/>
            <person name="Koerich L.B."/>
            <person name="Kristiansen K."/>
            <person name="Kudrna D."/>
            <person name="Kulathinal R.J."/>
            <person name="Kumar S."/>
            <person name="Kwok R."/>
            <person name="Lander E."/>
            <person name="Langley C.H."/>
            <person name="Lapoint R."/>
            <person name="Lazzaro B.P."/>
            <person name="Lee S.J."/>
            <person name="Levesque L."/>
            <person name="Li R."/>
            <person name="Lin C.F."/>
            <person name="Lin M.F."/>
            <person name="Lindblad-Toh K."/>
            <person name="Llopart A."/>
            <person name="Long M."/>
            <person name="Low L."/>
            <person name="Lozovsky E."/>
            <person name="Lu J."/>
            <person name="Luo M."/>
            <person name="Machado C.A."/>
            <person name="Makalowski W."/>
            <person name="Marzo M."/>
            <person name="Matsuda M."/>
            <person name="Matzkin L."/>
            <person name="McAllister B."/>
            <person name="McBride C.S."/>
            <person name="McKernan B."/>
            <person name="McKernan K."/>
            <person name="Mendez-Lago M."/>
            <person name="Minx P."/>
            <person name="Mollenhauer M.U."/>
            <person name="Montooth K."/>
            <person name="Mount S.M."/>
            <person name="Mu X."/>
            <person name="Myers E."/>
            <person name="Negre B."/>
            <person name="Newfeld S."/>
            <person name="Nielsen R."/>
            <person name="Noor M.A."/>
            <person name="O'Grady P."/>
            <person name="Pachter L."/>
            <person name="Papaceit M."/>
            <person name="Parisi M.J."/>
            <person name="Parisi M."/>
            <person name="Parts L."/>
            <person name="Pedersen J.S."/>
            <person name="Pesole G."/>
            <person name="Phillippy A.M."/>
            <person name="Ponting C.P."/>
            <person name="Pop M."/>
            <person name="Porcelli D."/>
            <person name="Powell J.R."/>
            <person name="Prohaska S."/>
            <person name="Pruitt K."/>
            <person name="Puig M."/>
            <person name="Quesneville H."/>
            <person name="Ram K.R."/>
            <person name="Rand D."/>
            <person name="Rasmussen M.D."/>
            <person name="Reed L.K."/>
            <person name="Reenan R."/>
            <person name="Reily A."/>
            <person name="Remington K.A."/>
            <person name="Rieger T.T."/>
            <person name="Ritchie M.G."/>
            <person name="Robin C."/>
            <person name="Rogers Y.H."/>
            <person name="Rohde C."/>
            <person name="Rozas J."/>
            <person name="Rubenfield M.J."/>
            <person name="Ruiz A."/>
            <person name="Russo S."/>
            <person name="Salzberg S.L."/>
            <person name="Sanchez-Gracia A."/>
            <person name="Saranga D.J."/>
            <person name="Sato H."/>
            <person name="Schaeffer S.W."/>
            <person name="Schatz M.C."/>
            <person name="Schlenke T."/>
            <person name="Schwartz R."/>
            <person name="Segarra C."/>
            <person name="Singh R.S."/>
            <person name="Sirot L."/>
            <person name="Sirota M."/>
            <person name="Sisneros N.B."/>
            <person name="Smith C.D."/>
            <person name="Smith T.F."/>
            <person name="Spieth J."/>
            <person name="Stage D.E."/>
            <person name="Stark A."/>
            <person name="Stephan W."/>
            <person name="Strausberg R.L."/>
            <person name="Strempel S."/>
            <person name="Sturgill D."/>
            <person name="Sutton G."/>
            <person name="Sutton G.G."/>
            <person name="Tao W."/>
            <person name="Teichmann S."/>
            <person name="Tobari Y.N."/>
            <person name="Tomimura Y."/>
            <person name="Tsolas J.M."/>
            <person name="Valente V.L."/>
            <person name="Venter E."/>
            <person name="Venter J.C."/>
            <person name="Vicario S."/>
            <person name="Vieira F.G."/>
            <person name="Vilella A.J."/>
            <person name="Villasante A."/>
            <person name="Walenz B."/>
            <person name="Wang J."/>
            <person name="Wasserman M."/>
            <person name="Watts T."/>
            <person name="Wilson D."/>
            <person name="Wilson R.K."/>
            <person name="Wing R.A."/>
            <person name="Wolfner M.F."/>
            <person name="Wong A."/>
            <person name="Wong G.K."/>
            <person name="Wu C.I."/>
            <person name="Wu G."/>
            <person name="Yamamoto D."/>
            <person name="Yang H.P."/>
            <person name="Yang S.P."/>
            <person name="Yorke J.A."/>
            <person name="Yoshida K."/>
            <person name="Zdobnov E."/>
            <person name="Zhang P."/>
            <person name="Zhang Y."/>
            <person name="Zimin A.V."/>
            <person name="Baldwin J."/>
            <person name="Abdouelleil A."/>
            <person name="Abdulkadir J."/>
            <person name="Abebe A."/>
            <person name="Abera B."/>
            <person name="Abreu J."/>
            <person name="Acer S.C."/>
            <person name="Aftuck L."/>
            <person name="Alexander A."/>
            <person name="An P."/>
            <person name="Anderson E."/>
            <person name="Anderson S."/>
            <person name="Arachi H."/>
            <person name="Azer M."/>
            <person name="Bachantsang P."/>
            <person name="Barry A."/>
            <person name="Bayul T."/>
            <person name="Berlin A."/>
            <person name="Bessette D."/>
            <person name="Bloom T."/>
            <person name="Blye J."/>
            <person name="Boguslavskiy L."/>
            <person name="Bonnet C."/>
            <person name="Boukhgalter B."/>
            <person name="Bourzgui I."/>
            <person name="Brown A."/>
            <person name="Cahill P."/>
            <person name="Channer S."/>
            <person name="Cheshatsang Y."/>
            <person name="Chuda L."/>
            <person name="Citroen M."/>
            <person name="Collymore A."/>
            <person name="Cooke P."/>
            <person name="Costello M."/>
            <person name="D'Aco K."/>
            <person name="Daza R."/>
            <person name="De Haan G."/>
            <person name="DeGray S."/>
            <person name="DeMaso C."/>
            <person name="Dhargay N."/>
            <person name="Dooley K."/>
            <person name="Dooley E."/>
            <person name="Doricent M."/>
            <person name="Dorje P."/>
            <person name="Dorjee K."/>
            <person name="Dupes A."/>
            <person name="Elong R."/>
            <person name="Falk J."/>
            <person name="Farina A."/>
            <person name="Faro S."/>
            <person name="Ferguson D."/>
            <person name="Fisher S."/>
            <person name="Foley C.D."/>
            <person name="Franke A."/>
            <person name="Friedrich D."/>
            <person name="Gadbois L."/>
            <person name="Gearin G."/>
            <person name="Gearin C.R."/>
            <person name="Giannoukos G."/>
            <person name="Goode T."/>
            <person name="Graham J."/>
            <person name="Grandbois E."/>
            <person name="Grewal S."/>
            <person name="Gyaltsen K."/>
            <person name="Hafez N."/>
            <person name="Hagos B."/>
            <person name="Hall J."/>
            <person name="Henson C."/>
            <person name="Hollinger A."/>
            <person name="Honan T."/>
            <person name="Huard M.D."/>
            <person name="Hughes L."/>
            <person name="Hurhula B."/>
            <person name="Husby M.E."/>
            <person name="Kamat A."/>
            <person name="Kanga B."/>
            <person name="Kashin S."/>
            <person name="Khazanovich D."/>
            <person name="Kisner P."/>
            <person name="Lance K."/>
            <person name="Lara M."/>
            <person name="Lee W."/>
            <person name="Lennon N."/>
            <person name="Letendre F."/>
            <person name="LeVine R."/>
            <person name="Lipovsky A."/>
            <person name="Liu X."/>
            <person name="Liu J."/>
            <person name="Liu S."/>
            <person name="Lokyitsang T."/>
            <person name="Lokyitsang Y."/>
            <person name="Lubonja R."/>
            <person name="Lui A."/>
            <person name="MacDonald P."/>
            <person name="Magnisalis V."/>
            <person name="Maru K."/>
            <person name="Matthews C."/>
            <person name="McCusker W."/>
            <person name="McDonough S."/>
            <person name="Mehta T."/>
            <person name="Meldrim J."/>
            <person name="Meneus L."/>
            <person name="Mihai O."/>
            <person name="Mihalev A."/>
            <person name="Mihova T."/>
            <person name="Mittelman R."/>
            <person name="Mlenga V."/>
            <person name="Montmayeur A."/>
            <person name="Mulrain L."/>
            <person name="Navidi A."/>
            <person name="Naylor J."/>
            <person name="Negash T."/>
            <person name="Nguyen T."/>
            <person name="Nguyen N."/>
            <person name="Nicol R."/>
            <person name="Norbu C."/>
            <person name="Norbu N."/>
            <person name="Novod N."/>
            <person name="O'Neill B."/>
            <person name="Osman S."/>
            <person name="Markiewicz E."/>
            <person name="Oyono O.L."/>
            <person name="Patti C."/>
            <person name="Phunkhang P."/>
            <person name="Pierre F."/>
            <person name="Priest M."/>
            <person name="Raghuraman S."/>
            <person name="Rege F."/>
            <person name="Reyes R."/>
            <person name="Rise C."/>
            <person name="Rogov P."/>
            <person name="Ross K."/>
            <person name="Ryan E."/>
            <person name="Settipalli S."/>
            <person name="Shea T."/>
            <person name="Sherpa N."/>
            <person name="Shi L."/>
            <person name="Shih D."/>
            <person name="Sparrow T."/>
            <person name="Spaulding J."/>
            <person name="Stalker J."/>
            <person name="Stange-Thomann N."/>
            <person name="Stavropoulos S."/>
            <person name="Stone C."/>
            <person name="Strader C."/>
            <person name="Tesfaye S."/>
            <person name="Thomson T."/>
            <person name="Thoulutsang Y."/>
            <person name="Thoulutsang D."/>
            <person name="Topham K."/>
            <person name="Topping I."/>
            <person name="Tsamla T."/>
            <person name="Vassiliev H."/>
            <person name="Vo A."/>
            <person name="Wangchuk T."/>
            <person name="Wangdi T."/>
            <person name="Weiand M."/>
            <person name="Wilkinson J."/>
            <person name="Wilson A."/>
            <person name="Yadav S."/>
            <person name="Young G."/>
            <person name="Yu Q."/>
            <person name="Zembek L."/>
            <person name="Zhong D."/>
            <person name="Zimmer A."/>
            <person name="Zwirko Z."/>
            <person name="Jaffe D.B."/>
            <person name="Alvarez P."/>
            <person name="Brockman W."/>
            <person name="Butler J."/>
            <person name="Chin C."/>
            <person name="Gnerre S."/>
            <person name="Grabherr M."/>
            <person name="Kleber M."/>
            <person name="Mauceli E."/>
            <person name="MacCallum I."/>
        </authorList>
    </citation>
    <scope>NUCLEOTIDE SEQUENCE [LARGE SCALE GENOMIC DNA]</scope>
    <source>
        <strain evidence="2">Tai18E2 / Tucson 14021-0261.01</strain>
    </source>
</reference>
<dbReference type="KEGG" id="dya:Dyak_GE27694"/>